<evidence type="ECO:0000313" key="3">
    <source>
        <dbReference type="EMBL" id="CAD8381584.1"/>
    </source>
</evidence>
<dbReference type="EMBL" id="HBEJ01019917">
    <property type="protein sequence ID" value="CAD8381584.1"/>
    <property type="molecule type" value="Transcribed_RNA"/>
</dbReference>
<accession>A0A7S0B382</accession>
<feature type="transmembrane region" description="Helical" evidence="2">
    <location>
        <begin position="225"/>
        <end position="248"/>
    </location>
</feature>
<organism evidence="3">
    <name type="scientific">Minutocellus polymorphus</name>
    <dbReference type="NCBI Taxonomy" id="265543"/>
    <lineage>
        <taxon>Eukaryota</taxon>
        <taxon>Sar</taxon>
        <taxon>Stramenopiles</taxon>
        <taxon>Ochrophyta</taxon>
        <taxon>Bacillariophyta</taxon>
        <taxon>Mediophyceae</taxon>
        <taxon>Cymatosirophycidae</taxon>
        <taxon>Cymatosirales</taxon>
        <taxon>Cymatosiraceae</taxon>
        <taxon>Minutocellus</taxon>
    </lineage>
</organism>
<protein>
    <submittedName>
        <fullName evidence="3">Uncharacterized protein</fullName>
    </submittedName>
</protein>
<feature type="transmembrane region" description="Helical" evidence="2">
    <location>
        <begin position="260"/>
        <end position="279"/>
    </location>
</feature>
<evidence type="ECO:0000256" key="1">
    <source>
        <dbReference type="SAM" id="MobiDB-lite"/>
    </source>
</evidence>
<evidence type="ECO:0000256" key="2">
    <source>
        <dbReference type="SAM" id="Phobius"/>
    </source>
</evidence>
<keyword evidence="2" id="KW-1133">Transmembrane helix</keyword>
<proteinExistence type="predicted"/>
<keyword evidence="2" id="KW-0812">Transmembrane</keyword>
<name>A0A7S0B382_9STRA</name>
<dbReference type="AlphaFoldDB" id="A0A7S0B382"/>
<sequence>MSRRRSYLAIGAALLGCQADAFVPRLVGSGGVSSSCWRRNNSDGPECERRTESRLYVGGRIDPAEDRNQAPLKADGGPEGGERLYVGGRIDPAEDRNQAPLKADGGPEGGENADLLPAKEADLPFSALWSMLAGTGGGPPVQVDDTNLLIYDVFLLVNLSASISFWVVHRMNFLFLAESLNEGALLCICWIISGLANGAFLYSAVDGHWDPSGKDADKGGPKAAGLLGLSTFVGASSIRILIALAVAVADHRPVGSGGEALIPLEILVGLILMSSWRALHSANTPRL</sequence>
<gene>
    <name evidence="3" type="ORF">MPOL1434_LOCUS11610</name>
</gene>
<feature type="transmembrane region" description="Helical" evidence="2">
    <location>
        <begin position="148"/>
        <end position="168"/>
    </location>
</feature>
<feature type="region of interest" description="Disordered" evidence="1">
    <location>
        <begin position="58"/>
        <end position="113"/>
    </location>
</feature>
<feature type="transmembrane region" description="Helical" evidence="2">
    <location>
        <begin position="180"/>
        <end position="205"/>
    </location>
</feature>
<reference evidence="3" key="1">
    <citation type="submission" date="2021-01" db="EMBL/GenBank/DDBJ databases">
        <authorList>
            <person name="Corre E."/>
            <person name="Pelletier E."/>
            <person name="Niang G."/>
            <person name="Scheremetjew M."/>
            <person name="Finn R."/>
            <person name="Kale V."/>
            <person name="Holt S."/>
            <person name="Cochrane G."/>
            <person name="Meng A."/>
            <person name="Brown T."/>
            <person name="Cohen L."/>
        </authorList>
    </citation>
    <scope>NUCLEOTIDE SEQUENCE</scope>
    <source>
        <strain evidence="3">CCMP3303</strain>
    </source>
</reference>
<dbReference type="PROSITE" id="PS51257">
    <property type="entry name" value="PROKAR_LIPOPROTEIN"/>
    <property type="match status" value="1"/>
</dbReference>
<keyword evidence="2" id="KW-0472">Membrane</keyword>